<sequence length="297" mass="34153">MSSSKRKHNKVDSIASDIMEKKKKTDKATGQKMATIKENDSNMAGHELLPENINSDLTFDFQGFSENISKSFERLNDRMDLLENNIEKKLTDKITESIRTTIEKLVKSRVNEEISVMKGEFLKEMDVMKAEIERLKSSKFERLGNNNNFTFDTLDDSRRTNIVIKGLYESEGEMNNPDYTLDKVNDLIHDGLKLRTVNVINVQRKASRGTHPGVVIATLETTEQKKQIMENKSSLLRSKNHYNIYIDNDLPPAVRYQQNNLRTILKETGLTRRYRIQGTRIVPNTTSSSRVPRVPRA</sequence>
<accession>A0AAN8KCR5</accession>
<protein>
    <submittedName>
        <fullName evidence="3">Uncharacterized protein</fullName>
    </submittedName>
</protein>
<feature type="region of interest" description="Disordered" evidence="2">
    <location>
        <begin position="1"/>
        <end position="31"/>
    </location>
</feature>
<dbReference type="EMBL" id="JAZGQO010000002">
    <property type="protein sequence ID" value="KAK6191130.1"/>
    <property type="molecule type" value="Genomic_DNA"/>
</dbReference>
<comment type="caution">
    <text evidence="3">The sequence shown here is derived from an EMBL/GenBank/DDBJ whole genome shotgun (WGS) entry which is preliminary data.</text>
</comment>
<evidence type="ECO:0000313" key="3">
    <source>
        <dbReference type="EMBL" id="KAK6191130.1"/>
    </source>
</evidence>
<keyword evidence="4" id="KW-1185">Reference proteome</keyword>
<keyword evidence="1" id="KW-0175">Coiled coil</keyword>
<evidence type="ECO:0000313" key="4">
    <source>
        <dbReference type="Proteomes" id="UP001347796"/>
    </source>
</evidence>
<reference evidence="3 4" key="1">
    <citation type="submission" date="2024-01" db="EMBL/GenBank/DDBJ databases">
        <title>The genome of the rayed Mediterranean limpet Patella caerulea (Linnaeus, 1758).</title>
        <authorList>
            <person name="Anh-Thu Weber A."/>
            <person name="Halstead-Nussloch G."/>
        </authorList>
    </citation>
    <scope>NUCLEOTIDE SEQUENCE [LARGE SCALE GENOMIC DNA]</scope>
    <source>
        <strain evidence="3">AATW-2023a</strain>
        <tissue evidence="3">Whole specimen</tissue>
    </source>
</reference>
<proteinExistence type="predicted"/>
<dbReference type="AlphaFoldDB" id="A0AAN8KCR5"/>
<organism evidence="3 4">
    <name type="scientific">Patella caerulea</name>
    <name type="common">Rayed Mediterranean limpet</name>
    <dbReference type="NCBI Taxonomy" id="87958"/>
    <lineage>
        <taxon>Eukaryota</taxon>
        <taxon>Metazoa</taxon>
        <taxon>Spiralia</taxon>
        <taxon>Lophotrochozoa</taxon>
        <taxon>Mollusca</taxon>
        <taxon>Gastropoda</taxon>
        <taxon>Patellogastropoda</taxon>
        <taxon>Patelloidea</taxon>
        <taxon>Patellidae</taxon>
        <taxon>Patella</taxon>
    </lineage>
</organism>
<evidence type="ECO:0000256" key="2">
    <source>
        <dbReference type="SAM" id="MobiDB-lite"/>
    </source>
</evidence>
<gene>
    <name evidence="3" type="ORF">SNE40_002871</name>
</gene>
<dbReference type="Proteomes" id="UP001347796">
    <property type="component" value="Unassembled WGS sequence"/>
</dbReference>
<feature type="coiled-coil region" evidence="1">
    <location>
        <begin position="65"/>
        <end position="92"/>
    </location>
</feature>
<evidence type="ECO:0000256" key="1">
    <source>
        <dbReference type="SAM" id="Coils"/>
    </source>
</evidence>
<name>A0AAN8KCR5_PATCE</name>